<reference evidence="1" key="1">
    <citation type="submission" date="2022-07" db="EMBL/GenBank/DDBJ databases">
        <title>Genome Sequence of Phlebia brevispora.</title>
        <authorList>
            <person name="Buettner E."/>
        </authorList>
    </citation>
    <scope>NUCLEOTIDE SEQUENCE</scope>
    <source>
        <strain evidence="1">MPL23</strain>
    </source>
</reference>
<protein>
    <submittedName>
        <fullName evidence="1">Uncharacterized protein</fullName>
    </submittedName>
</protein>
<gene>
    <name evidence="1" type="ORF">NM688_g5738</name>
</gene>
<comment type="caution">
    <text evidence="1">The sequence shown here is derived from an EMBL/GenBank/DDBJ whole genome shotgun (WGS) entry which is preliminary data.</text>
</comment>
<proteinExistence type="predicted"/>
<evidence type="ECO:0000313" key="1">
    <source>
        <dbReference type="EMBL" id="KAJ3544489.1"/>
    </source>
</evidence>
<keyword evidence="2" id="KW-1185">Reference proteome</keyword>
<evidence type="ECO:0000313" key="2">
    <source>
        <dbReference type="Proteomes" id="UP001148662"/>
    </source>
</evidence>
<sequence length="322" mass="36388">MDLHVFTTLMSLLDTYGLYNVVIRSYSLEHLEGVELLQVGSWRCGDCSVFGMFRRCTVTGRTSRLAAWARKTHSTSPITEQNTVAIYADRAVVVLNKAPGIQTQLETNLTTGVFICGRTKSAVTDLTRQFKARDIEKVYLALVRGGEASFPGSSGQMENWWHKKNGYVSASEKQLEPEDRLMRTDWERLASSLIAPLSLVLLRPRTGYKHQLRAQLSYMEVPILGDVRYSKEVHPSISQVMKIPGDILYLHATSTSFYRYRKAAKPRRFRLGVTAPVPKYFEETCAAFKIPLGDEYVRGGIYVDGEYVTNGVIEEVEGKWLL</sequence>
<accession>A0ACC1SQU1</accession>
<organism evidence="1 2">
    <name type="scientific">Phlebia brevispora</name>
    <dbReference type="NCBI Taxonomy" id="194682"/>
    <lineage>
        <taxon>Eukaryota</taxon>
        <taxon>Fungi</taxon>
        <taxon>Dikarya</taxon>
        <taxon>Basidiomycota</taxon>
        <taxon>Agaricomycotina</taxon>
        <taxon>Agaricomycetes</taxon>
        <taxon>Polyporales</taxon>
        <taxon>Meruliaceae</taxon>
        <taxon>Phlebia</taxon>
    </lineage>
</organism>
<dbReference type="EMBL" id="JANHOG010001088">
    <property type="protein sequence ID" value="KAJ3544489.1"/>
    <property type="molecule type" value="Genomic_DNA"/>
</dbReference>
<name>A0ACC1SQU1_9APHY</name>
<dbReference type="Proteomes" id="UP001148662">
    <property type="component" value="Unassembled WGS sequence"/>
</dbReference>